<feature type="transmembrane region" description="Helical" evidence="1">
    <location>
        <begin position="111"/>
        <end position="133"/>
    </location>
</feature>
<sequence>MTRWKQRAYKLRHLLLSLAIITFLAAFYLSLIHPLLVWSEIETPVVFTPIFTLISFLIDSTKITSLEKLYFTAYILFIWALIIFFQWLYLAPRKNFIQTTTTPARPMKRAMIVAAFMSTLLSLGLIFIILELFTVYIDFGWLAALIITAAMLLIWSIWSFIFYQFWRANDQYTQLTKMTRALFVGSSLEAVIAAAVYAANPHKMDCYCARGSYLSLIYSLTVIFWSFGPGLYFLYLYQKRRQHLITYRITCPDCGYNLHGSTSSTCPECGCDLSAK</sequence>
<keyword evidence="1" id="KW-0812">Transmembrane</keyword>
<feature type="transmembrane region" description="Helical" evidence="1">
    <location>
        <begin position="139"/>
        <end position="166"/>
    </location>
</feature>
<feature type="transmembrane region" description="Helical" evidence="1">
    <location>
        <begin position="178"/>
        <end position="199"/>
    </location>
</feature>
<dbReference type="RefSeq" id="WP_145077137.1">
    <property type="nucleotide sequence ID" value="NZ_CP036425.1"/>
</dbReference>
<keyword evidence="1" id="KW-1133">Transmembrane helix</keyword>
<feature type="transmembrane region" description="Helical" evidence="1">
    <location>
        <begin position="69"/>
        <end position="90"/>
    </location>
</feature>
<dbReference type="OrthoDB" id="9919384at2"/>
<name>A0A517YUF2_9BACT</name>
<keyword evidence="1" id="KW-0472">Membrane</keyword>
<gene>
    <name evidence="2" type="ORF">KS4_18600</name>
</gene>
<dbReference type="KEGG" id="pcor:KS4_18600"/>
<dbReference type="EMBL" id="CP036425">
    <property type="protein sequence ID" value="QDU33802.1"/>
    <property type="molecule type" value="Genomic_DNA"/>
</dbReference>
<evidence type="ECO:0000256" key="1">
    <source>
        <dbReference type="SAM" id="Phobius"/>
    </source>
</evidence>
<protein>
    <submittedName>
        <fullName evidence="2">Uncharacterized protein</fullName>
    </submittedName>
</protein>
<reference evidence="2 3" key="1">
    <citation type="submission" date="2019-02" db="EMBL/GenBank/DDBJ databases">
        <title>Deep-cultivation of Planctomycetes and their phenomic and genomic characterization uncovers novel biology.</title>
        <authorList>
            <person name="Wiegand S."/>
            <person name="Jogler M."/>
            <person name="Boedeker C."/>
            <person name="Pinto D."/>
            <person name="Vollmers J."/>
            <person name="Rivas-Marin E."/>
            <person name="Kohn T."/>
            <person name="Peeters S.H."/>
            <person name="Heuer A."/>
            <person name="Rast P."/>
            <person name="Oberbeckmann S."/>
            <person name="Bunk B."/>
            <person name="Jeske O."/>
            <person name="Meyerdierks A."/>
            <person name="Storesund J.E."/>
            <person name="Kallscheuer N."/>
            <person name="Luecker S."/>
            <person name="Lage O.M."/>
            <person name="Pohl T."/>
            <person name="Merkel B.J."/>
            <person name="Hornburger P."/>
            <person name="Mueller R.-W."/>
            <person name="Bruemmer F."/>
            <person name="Labrenz M."/>
            <person name="Spormann A.M."/>
            <person name="Op den Camp H."/>
            <person name="Overmann J."/>
            <person name="Amann R."/>
            <person name="Jetten M.S.M."/>
            <person name="Mascher T."/>
            <person name="Medema M.H."/>
            <person name="Devos D.P."/>
            <person name="Kaster A.-K."/>
            <person name="Ovreas L."/>
            <person name="Rohde M."/>
            <person name="Galperin M.Y."/>
            <person name="Jogler C."/>
        </authorList>
    </citation>
    <scope>NUCLEOTIDE SEQUENCE [LARGE SCALE GENOMIC DNA]</scope>
    <source>
        <strain evidence="2 3">KS4</strain>
    </source>
</reference>
<organism evidence="2 3">
    <name type="scientific">Poriferisphaera corsica</name>
    <dbReference type="NCBI Taxonomy" id="2528020"/>
    <lineage>
        <taxon>Bacteria</taxon>
        <taxon>Pseudomonadati</taxon>
        <taxon>Planctomycetota</taxon>
        <taxon>Phycisphaerae</taxon>
        <taxon>Phycisphaerales</taxon>
        <taxon>Phycisphaeraceae</taxon>
        <taxon>Poriferisphaera</taxon>
    </lineage>
</organism>
<evidence type="ECO:0000313" key="2">
    <source>
        <dbReference type="EMBL" id="QDU33802.1"/>
    </source>
</evidence>
<dbReference type="Proteomes" id="UP000317369">
    <property type="component" value="Chromosome"/>
</dbReference>
<evidence type="ECO:0000313" key="3">
    <source>
        <dbReference type="Proteomes" id="UP000317369"/>
    </source>
</evidence>
<proteinExistence type="predicted"/>
<feature type="transmembrane region" description="Helical" evidence="1">
    <location>
        <begin position="211"/>
        <end position="235"/>
    </location>
</feature>
<accession>A0A517YUF2</accession>
<keyword evidence="3" id="KW-1185">Reference proteome</keyword>
<dbReference type="AlphaFoldDB" id="A0A517YUF2"/>